<protein>
    <submittedName>
        <fullName evidence="1">Uncharacterized protein</fullName>
    </submittedName>
</protein>
<evidence type="ECO:0000313" key="2">
    <source>
        <dbReference type="Proteomes" id="UP000530234"/>
    </source>
</evidence>
<accession>A0A7W3XVK9</accession>
<dbReference type="RefSeq" id="WP_182660908.1">
    <property type="nucleotide sequence ID" value="NZ_VKHS01000065.1"/>
</dbReference>
<proteinExistence type="predicted"/>
<dbReference type="AlphaFoldDB" id="A0A7W3XVK9"/>
<reference evidence="2" key="1">
    <citation type="submission" date="2019-10" db="EMBL/GenBank/DDBJ databases">
        <title>Streptomyces sp. nov., a novel actinobacterium isolated from alkaline environment.</title>
        <authorList>
            <person name="Golinska P."/>
        </authorList>
    </citation>
    <scope>NUCLEOTIDE SEQUENCE [LARGE SCALE GENOMIC DNA]</scope>
    <source>
        <strain evidence="2">DSM 42108</strain>
    </source>
</reference>
<evidence type="ECO:0000313" key="1">
    <source>
        <dbReference type="EMBL" id="MBB0228923.1"/>
    </source>
</evidence>
<name>A0A7W3XVK9_9ACTN</name>
<organism evidence="1 2">
    <name type="scientific">Streptomyces calidiresistens</name>
    <dbReference type="NCBI Taxonomy" id="1485586"/>
    <lineage>
        <taxon>Bacteria</taxon>
        <taxon>Bacillati</taxon>
        <taxon>Actinomycetota</taxon>
        <taxon>Actinomycetes</taxon>
        <taxon>Kitasatosporales</taxon>
        <taxon>Streptomycetaceae</taxon>
        <taxon>Streptomyces</taxon>
    </lineage>
</organism>
<dbReference type="EMBL" id="VKHS01000065">
    <property type="protein sequence ID" value="MBB0228923.1"/>
    <property type="molecule type" value="Genomic_DNA"/>
</dbReference>
<comment type="caution">
    <text evidence="1">The sequence shown here is derived from an EMBL/GenBank/DDBJ whole genome shotgun (WGS) entry which is preliminary data.</text>
</comment>
<dbReference type="Proteomes" id="UP000530234">
    <property type="component" value="Unassembled WGS sequence"/>
</dbReference>
<sequence>MYTFKKCFAPDGSELPGVWEFITPPGDGPSVEELAWEAFGRLSVPGFTLAHNPPTQAVIFVDTWWWAEGPSEGEVRGSSAGGVVAIAEPSRLEVDPGDGSGVVDCPFTVRESDVCSHVYDRASVNGAARTGDGHAAHPARARLVYTVRFENNGAPLTLPGLPETLESEWRETPVRVVEVQAVVR</sequence>
<gene>
    <name evidence="1" type="ORF">FOE67_05185</name>
</gene>
<keyword evidence="2" id="KW-1185">Reference proteome</keyword>